<accession>A0A392W4Y2</accession>
<name>A0A392W4Y2_9FABA</name>
<keyword evidence="2" id="KW-1185">Reference proteome</keyword>
<dbReference type="Proteomes" id="UP000265520">
    <property type="component" value="Unassembled WGS sequence"/>
</dbReference>
<organism evidence="1 2">
    <name type="scientific">Trifolium medium</name>
    <dbReference type="NCBI Taxonomy" id="97028"/>
    <lineage>
        <taxon>Eukaryota</taxon>
        <taxon>Viridiplantae</taxon>
        <taxon>Streptophyta</taxon>
        <taxon>Embryophyta</taxon>
        <taxon>Tracheophyta</taxon>
        <taxon>Spermatophyta</taxon>
        <taxon>Magnoliopsida</taxon>
        <taxon>eudicotyledons</taxon>
        <taxon>Gunneridae</taxon>
        <taxon>Pentapetalae</taxon>
        <taxon>rosids</taxon>
        <taxon>fabids</taxon>
        <taxon>Fabales</taxon>
        <taxon>Fabaceae</taxon>
        <taxon>Papilionoideae</taxon>
        <taxon>50 kb inversion clade</taxon>
        <taxon>NPAAA clade</taxon>
        <taxon>Hologalegina</taxon>
        <taxon>IRL clade</taxon>
        <taxon>Trifolieae</taxon>
        <taxon>Trifolium</taxon>
    </lineage>
</organism>
<dbReference type="AlphaFoldDB" id="A0A392W4Y2"/>
<sequence>ELGQGLARARELGKLVREENMRKLEDRRKLR</sequence>
<reference evidence="1 2" key="1">
    <citation type="journal article" date="2018" name="Front. Plant Sci.">
        <title>Red Clover (Trifolium pratense) and Zigzag Clover (T. medium) - A Picture of Genomic Similarities and Differences.</title>
        <authorList>
            <person name="Dluhosova J."/>
            <person name="Istvanek J."/>
            <person name="Nedelnik J."/>
            <person name="Repkova J."/>
        </authorList>
    </citation>
    <scope>NUCLEOTIDE SEQUENCE [LARGE SCALE GENOMIC DNA]</scope>
    <source>
        <strain evidence="2">cv. 10/8</strain>
        <tissue evidence="1">Leaf</tissue>
    </source>
</reference>
<evidence type="ECO:0000313" key="2">
    <source>
        <dbReference type="Proteomes" id="UP000265520"/>
    </source>
</evidence>
<dbReference type="EMBL" id="LXQA011365692">
    <property type="protein sequence ID" value="MCI94762.1"/>
    <property type="molecule type" value="Genomic_DNA"/>
</dbReference>
<proteinExistence type="predicted"/>
<comment type="caution">
    <text evidence="1">The sequence shown here is derived from an EMBL/GenBank/DDBJ whole genome shotgun (WGS) entry which is preliminary data.</text>
</comment>
<protein>
    <submittedName>
        <fullName evidence="1">Uncharacterized protein</fullName>
    </submittedName>
</protein>
<evidence type="ECO:0000313" key="1">
    <source>
        <dbReference type="EMBL" id="MCI94762.1"/>
    </source>
</evidence>
<feature type="non-terminal residue" evidence="1">
    <location>
        <position position="1"/>
    </location>
</feature>